<dbReference type="PANTHER" id="PTHR39162:SF1">
    <property type="entry name" value="SPORULATION PROTEIN YTFJ"/>
    <property type="match status" value="1"/>
</dbReference>
<evidence type="ECO:0000313" key="1">
    <source>
        <dbReference type="EMBL" id="HIT86094.1"/>
    </source>
</evidence>
<organism evidence="1 2">
    <name type="scientific">Candidatus Ornithomonoglobus intestinigallinarum</name>
    <dbReference type="NCBI Taxonomy" id="2840894"/>
    <lineage>
        <taxon>Bacteria</taxon>
        <taxon>Bacillati</taxon>
        <taxon>Bacillota</taxon>
        <taxon>Clostridia</taxon>
        <taxon>Candidatus Ornithomonoglobus</taxon>
    </lineage>
</organism>
<dbReference type="Proteomes" id="UP000824165">
    <property type="component" value="Unassembled WGS sequence"/>
</dbReference>
<dbReference type="PANTHER" id="PTHR39162">
    <property type="entry name" value="GLL3345 PROTEIN"/>
    <property type="match status" value="1"/>
</dbReference>
<proteinExistence type="predicted"/>
<feature type="non-terminal residue" evidence="1">
    <location>
        <position position="1"/>
    </location>
</feature>
<dbReference type="EMBL" id="DVLU01000101">
    <property type="protein sequence ID" value="HIT86094.1"/>
    <property type="molecule type" value="Genomic_DNA"/>
</dbReference>
<protein>
    <submittedName>
        <fullName evidence="1">GerW family sporulation protein</fullName>
    </submittedName>
</protein>
<dbReference type="Pfam" id="PF09579">
    <property type="entry name" value="Spore_YtfJ"/>
    <property type="match status" value="1"/>
</dbReference>
<dbReference type="InterPro" id="IPR014229">
    <property type="entry name" value="Spore_YtfJ"/>
</dbReference>
<name>A0A9D1H6G2_9FIRM</name>
<evidence type="ECO:0000313" key="2">
    <source>
        <dbReference type="Proteomes" id="UP000824165"/>
    </source>
</evidence>
<sequence>TSFGGGIGGGVKMDPEAFLVINNGNVRLIPMGGGSSPLDKVIDLVPDMVDKVNGFFKKDKPSEDFAPEE</sequence>
<accession>A0A9D1H6G2</accession>
<comment type="caution">
    <text evidence="1">The sequence shown here is derived from an EMBL/GenBank/DDBJ whole genome shotgun (WGS) entry which is preliminary data.</text>
</comment>
<reference evidence="1" key="1">
    <citation type="submission" date="2020-10" db="EMBL/GenBank/DDBJ databases">
        <authorList>
            <person name="Gilroy R."/>
        </authorList>
    </citation>
    <scope>NUCLEOTIDE SEQUENCE</scope>
    <source>
        <strain evidence="1">CHK181-108</strain>
    </source>
</reference>
<reference evidence="1" key="2">
    <citation type="journal article" date="2021" name="PeerJ">
        <title>Extensive microbial diversity within the chicken gut microbiome revealed by metagenomics and culture.</title>
        <authorList>
            <person name="Gilroy R."/>
            <person name="Ravi A."/>
            <person name="Getino M."/>
            <person name="Pursley I."/>
            <person name="Horton D.L."/>
            <person name="Alikhan N.F."/>
            <person name="Baker D."/>
            <person name="Gharbi K."/>
            <person name="Hall N."/>
            <person name="Watson M."/>
            <person name="Adriaenssens E.M."/>
            <person name="Foster-Nyarko E."/>
            <person name="Jarju S."/>
            <person name="Secka A."/>
            <person name="Antonio M."/>
            <person name="Oren A."/>
            <person name="Chaudhuri R.R."/>
            <person name="La Ragione R."/>
            <person name="Hildebrand F."/>
            <person name="Pallen M.J."/>
        </authorList>
    </citation>
    <scope>NUCLEOTIDE SEQUENCE</scope>
    <source>
        <strain evidence="1">CHK181-108</strain>
    </source>
</reference>
<dbReference type="AlphaFoldDB" id="A0A9D1H6G2"/>
<gene>
    <name evidence="1" type="ORF">IAA60_09380</name>
</gene>